<dbReference type="PROSITE" id="PS50045">
    <property type="entry name" value="SIGMA54_INTERACT_4"/>
    <property type="match status" value="1"/>
</dbReference>
<dbReference type="SUPFAM" id="SSF46689">
    <property type="entry name" value="Homeodomain-like"/>
    <property type="match status" value="1"/>
</dbReference>
<comment type="caution">
    <text evidence="8">The sequence shown here is derived from an EMBL/GenBank/DDBJ whole genome shotgun (WGS) entry which is preliminary data.</text>
</comment>
<evidence type="ECO:0000313" key="8">
    <source>
        <dbReference type="EMBL" id="KAB2334534.1"/>
    </source>
</evidence>
<dbReference type="Gene3D" id="3.40.50.300">
    <property type="entry name" value="P-loop containing nucleotide triphosphate hydrolases"/>
    <property type="match status" value="1"/>
</dbReference>
<dbReference type="PANTHER" id="PTHR32071">
    <property type="entry name" value="TRANSCRIPTIONAL REGULATORY PROTEIN"/>
    <property type="match status" value="1"/>
</dbReference>
<dbReference type="PROSITE" id="PS00676">
    <property type="entry name" value="SIGMA54_INTERACT_2"/>
    <property type="match status" value="1"/>
</dbReference>
<dbReference type="Pfam" id="PF00989">
    <property type="entry name" value="PAS"/>
    <property type="match status" value="1"/>
</dbReference>
<evidence type="ECO:0000256" key="3">
    <source>
        <dbReference type="ARBA" id="ARBA00023015"/>
    </source>
</evidence>
<dbReference type="CDD" id="cd00009">
    <property type="entry name" value="AAA"/>
    <property type="match status" value="1"/>
</dbReference>
<gene>
    <name evidence="8" type="ORF">F7731_15115</name>
</gene>
<name>A0A6L3V8H8_9BACI</name>
<keyword evidence="5" id="KW-0804">Transcription</keyword>
<dbReference type="InterPro" id="IPR013767">
    <property type="entry name" value="PAS_fold"/>
</dbReference>
<accession>A0A6L3V8H8</accession>
<evidence type="ECO:0000256" key="1">
    <source>
        <dbReference type="ARBA" id="ARBA00022741"/>
    </source>
</evidence>
<dbReference type="Pfam" id="PF25601">
    <property type="entry name" value="AAA_lid_14"/>
    <property type="match status" value="1"/>
</dbReference>
<dbReference type="InterPro" id="IPR027417">
    <property type="entry name" value="P-loop_NTPase"/>
</dbReference>
<proteinExistence type="predicted"/>
<organism evidence="8 9">
    <name type="scientific">Cytobacillus depressus</name>
    <dbReference type="NCBI Taxonomy" id="1602942"/>
    <lineage>
        <taxon>Bacteria</taxon>
        <taxon>Bacillati</taxon>
        <taxon>Bacillota</taxon>
        <taxon>Bacilli</taxon>
        <taxon>Bacillales</taxon>
        <taxon>Bacillaceae</taxon>
        <taxon>Cytobacillus</taxon>
    </lineage>
</organism>
<feature type="domain" description="Sigma-54 factor interaction" evidence="6">
    <location>
        <begin position="149"/>
        <end position="379"/>
    </location>
</feature>
<dbReference type="Gene3D" id="1.10.10.60">
    <property type="entry name" value="Homeodomain-like"/>
    <property type="match status" value="1"/>
</dbReference>
<dbReference type="InterPro" id="IPR000014">
    <property type="entry name" value="PAS"/>
</dbReference>
<evidence type="ECO:0000256" key="5">
    <source>
        <dbReference type="ARBA" id="ARBA00023163"/>
    </source>
</evidence>
<dbReference type="SMART" id="SM00091">
    <property type="entry name" value="PAS"/>
    <property type="match status" value="1"/>
</dbReference>
<dbReference type="AlphaFoldDB" id="A0A6L3V8H8"/>
<dbReference type="InterPro" id="IPR025943">
    <property type="entry name" value="Sigma_54_int_dom_ATP-bd_2"/>
</dbReference>
<dbReference type="InterPro" id="IPR025944">
    <property type="entry name" value="Sigma_54_int_dom_CS"/>
</dbReference>
<dbReference type="InterPro" id="IPR002197">
    <property type="entry name" value="HTH_Fis"/>
</dbReference>
<dbReference type="InterPro" id="IPR009057">
    <property type="entry name" value="Homeodomain-like_sf"/>
</dbReference>
<dbReference type="FunFam" id="3.40.50.300:FF:000006">
    <property type="entry name" value="DNA-binding transcriptional regulator NtrC"/>
    <property type="match status" value="1"/>
</dbReference>
<dbReference type="PROSITE" id="PS00675">
    <property type="entry name" value="SIGMA54_INTERACT_1"/>
    <property type="match status" value="1"/>
</dbReference>
<dbReference type="InterPro" id="IPR035965">
    <property type="entry name" value="PAS-like_dom_sf"/>
</dbReference>
<dbReference type="PROSITE" id="PS00688">
    <property type="entry name" value="SIGMA54_INTERACT_3"/>
    <property type="match status" value="1"/>
</dbReference>
<dbReference type="GO" id="GO:0043565">
    <property type="term" value="F:sequence-specific DNA binding"/>
    <property type="evidence" value="ECO:0007669"/>
    <property type="project" value="InterPro"/>
</dbReference>
<dbReference type="SUPFAM" id="SSF52540">
    <property type="entry name" value="P-loop containing nucleoside triphosphate hydrolases"/>
    <property type="match status" value="1"/>
</dbReference>
<dbReference type="InterPro" id="IPR003593">
    <property type="entry name" value="AAA+_ATPase"/>
</dbReference>
<dbReference type="SUPFAM" id="SSF55785">
    <property type="entry name" value="PYP-like sensor domain (PAS domain)"/>
    <property type="match status" value="1"/>
</dbReference>
<dbReference type="InterPro" id="IPR058031">
    <property type="entry name" value="AAA_lid_NorR"/>
</dbReference>
<dbReference type="Gene3D" id="3.30.450.20">
    <property type="entry name" value="PAS domain"/>
    <property type="match status" value="1"/>
</dbReference>
<evidence type="ECO:0000259" key="6">
    <source>
        <dbReference type="PROSITE" id="PS50045"/>
    </source>
</evidence>
<keyword evidence="9" id="KW-1185">Reference proteome</keyword>
<evidence type="ECO:0000256" key="2">
    <source>
        <dbReference type="ARBA" id="ARBA00022840"/>
    </source>
</evidence>
<dbReference type="Pfam" id="PF00158">
    <property type="entry name" value="Sigma54_activat"/>
    <property type="match status" value="1"/>
</dbReference>
<dbReference type="InterPro" id="IPR025662">
    <property type="entry name" value="Sigma_54_int_dom_ATP-bd_1"/>
</dbReference>
<evidence type="ECO:0000313" key="9">
    <source>
        <dbReference type="Proteomes" id="UP000481030"/>
    </source>
</evidence>
<feature type="domain" description="PAS" evidence="7">
    <location>
        <begin position="9"/>
        <end position="60"/>
    </location>
</feature>
<dbReference type="Pfam" id="PF02954">
    <property type="entry name" value="HTH_8"/>
    <property type="match status" value="1"/>
</dbReference>
<keyword evidence="1" id="KW-0547">Nucleotide-binding</keyword>
<protein>
    <submittedName>
        <fullName evidence="8">PAS domain S-box protein</fullName>
    </submittedName>
</protein>
<reference evidence="8 9" key="1">
    <citation type="journal article" date="2016" name="Antonie Van Leeuwenhoek">
        <title>Bacillus depressus sp. nov., isolated from soil of a sunflower field.</title>
        <authorList>
            <person name="Wei X."/>
            <person name="Xin D."/>
            <person name="Xin Y."/>
            <person name="Zhang H."/>
            <person name="Wang T."/>
            <person name="Zhang J."/>
        </authorList>
    </citation>
    <scope>NUCLEOTIDE SEQUENCE [LARGE SCALE GENOMIC DNA]</scope>
    <source>
        <strain evidence="8 9">BZ1</strain>
    </source>
</reference>
<dbReference type="GO" id="GO:0005524">
    <property type="term" value="F:ATP binding"/>
    <property type="evidence" value="ECO:0007669"/>
    <property type="project" value="UniProtKB-KW"/>
</dbReference>
<sequence length="473" mass="53194">MNLGISTIPYKWLEEIINLSAERIVVVDREGMIRYINSAYCEFLGTTVKNALDRNVQEVIENTRMHIVAKTGQTEFASVQSINGSEMIANRFPLIVDGELVGALGTVTFRNPEEWLAYKSKIQSLLEELKYYKRKFEKELQSKYSFNDLIGSSPAFVASKSLAERISASQSAVLLLGESGTGKELFAHAIHHNSTRAAFPFVPINCASIPEHLLESELFGYEDGAFTGAKKGGKKGLFQIANNGSIFLDEVGDMPLTMQSKLLRVLQEKELQRIGGQNSISVDVRVIAATHRDLDKMVEEGKFRQDLYYRLNVIKIEIPPLRKRKEDIHFISASLLKKLERKFHRQGLVLSAEVIERLQQHSWPGNIRELENVLERAINVLDGNKIESVHLPLYLRDQPLDDGVFTDLESKTVASSETASIPIQPLKDILTQVEKNSILQSLQAANGNKQEAAKLLQISKTSFYEKCIKYGIK</sequence>
<dbReference type="GO" id="GO:0006355">
    <property type="term" value="P:regulation of DNA-templated transcription"/>
    <property type="evidence" value="ECO:0007669"/>
    <property type="project" value="InterPro"/>
</dbReference>
<dbReference type="OrthoDB" id="9771372at2"/>
<evidence type="ECO:0000256" key="4">
    <source>
        <dbReference type="ARBA" id="ARBA00023125"/>
    </source>
</evidence>
<dbReference type="Gene3D" id="1.10.8.60">
    <property type="match status" value="1"/>
</dbReference>
<dbReference type="SMART" id="SM00382">
    <property type="entry name" value="AAA"/>
    <property type="match status" value="1"/>
</dbReference>
<dbReference type="NCBIfam" id="TIGR00229">
    <property type="entry name" value="sensory_box"/>
    <property type="match status" value="1"/>
</dbReference>
<dbReference type="CDD" id="cd00130">
    <property type="entry name" value="PAS"/>
    <property type="match status" value="1"/>
</dbReference>
<dbReference type="Proteomes" id="UP000481030">
    <property type="component" value="Unassembled WGS sequence"/>
</dbReference>
<keyword evidence="2" id="KW-0067">ATP-binding</keyword>
<dbReference type="RefSeq" id="WP_151535610.1">
    <property type="nucleotide sequence ID" value="NZ_WBOS01000006.1"/>
</dbReference>
<dbReference type="PRINTS" id="PR01590">
    <property type="entry name" value="HTHFIS"/>
</dbReference>
<dbReference type="EMBL" id="WBOS01000006">
    <property type="protein sequence ID" value="KAB2334534.1"/>
    <property type="molecule type" value="Genomic_DNA"/>
</dbReference>
<dbReference type="InterPro" id="IPR002078">
    <property type="entry name" value="Sigma_54_int"/>
</dbReference>
<evidence type="ECO:0000259" key="7">
    <source>
        <dbReference type="PROSITE" id="PS50112"/>
    </source>
</evidence>
<dbReference type="PROSITE" id="PS50112">
    <property type="entry name" value="PAS"/>
    <property type="match status" value="1"/>
</dbReference>
<keyword evidence="3" id="KW-0805">Transcription regulation</keyword>
<dbReference type="PANTHER" id="PTHR32071:SF57">
    <property type="entry name" value="C4-DICARBOXYLATE TRANSPORT TRANSCRIPTIONAL REGULATORY PROTEIN DCTD"/>
    <property type="match status" value="1"/>
</dbReference>
<keyword evidence="4" id="KW-0238">DNA-binding</keyword>